<keyword evidence="2" id="KW-1185">Reference proteome</keyword>
<organism evidence="1 2">
    <name type="scientific">Mya arenaria</name>
    <name type="common">Soft-shell clam</name>
    <dbReference type="NCBI Taxonomy" id="6604"/>
    <lineage>
        <taxon>Eukaryota</taxon>
        <taxon>Metazoa</taxon>
        <taxon>Spiralia</taxon>
        <taxon>Lophotrochozoa</taxon>
        <taxon>Mollusca</taxon>
        <taxon>Bivalvia</taxon>
        <taxon>Autobranchia</taxon>
        <taxon>Heteroconchia</taxon>
        <taxon>Euheterodonta</taxon>
        <taxon>Imparidentia</taxon>
        <taxon>Neoheterodontei</taxon>
        <taxon>Myida</taxon>
        <taxon>Myoidea</taxon>
        <taxon>Myidae</taxon>
        <taxon>Mya</taxon>
    </lineage>
</organism>
<feature type="non-terminal residue" evidence="1">
    <location>
        <position position="1"/>
    </location>
</feature>
<protein>
    <submittedName>
        <fullName evidence="1">Uncharacterized protein</fullName>
    </submittedName>
</protein>
<proteinExistence type="predicted"/>
<evidence type="ECO:0000313" key="2">
    <source>
        <dbReference type="Proteomes" id="UP001164746"/>
    </source>
</evidence>
<name>A0ABY7FG40_MYAAR</name>
<reference evidence="1" key="1">
    <citation type="submission" date="2022-11" db="EMBL/GenBank/DDBJ databases">
        <title>Centuries of genome instability and evolution in soft-shell clam transmissible cancer (bioRxiv).</title>
        <authorList>
            <person name="Hart S.F.M."/>
            <person name="Yonemitsu M.A."/>
            <person name="Giersch R.M."/>
            <person name="Beal B.F."/>
            <person name="Arriagada G."/>
            <person name="Davis B.W."/>
            <person name="Ostrander E.A."/>
            <person name="Goff S.P."/>
            <person name="Metzger M.J."/>
        </authorList>
    </citation>
    <scope>NUCLEOTIDE SEQUENCE</scope>
    <source>
        <strain evidence="1">MELC-2E11</strain>
        <tissue evidence="1">Siphon/mantle</tissue>
    </source>
</reference>
<gene>
    <name evidence="1" type="ORF">MAR_001977</name>
</gene>
<evidence type="ECO:0000313" key="1">
    <source>
        <dbReference type="EMBL" id="WAR20139.1"/>
    </source>
</evidence>
<sequence length="208" mass="23298">ACDPPNNLFPCEKPLTMSGEEEEVGEMTLAVRQLTETLEDLLQYGRDSVQESKEEFINGKIGKLFGMSFAYEKCYNRLHVSTKEGLERKIHRFSRDRDLREASSDLLDVEQDWDTFLQGVDKSLEGKTEDTVQVGETGPLNFPLVDARSGEATSLQEYVGKGTSPMGGDFILDQEGNAAFLYPSKTNTDRPSVDMIVTELQKIQSSQK</sequence>
<dbReference type="EMBL" id="CP111022">
    <property type="protein sequence ID" value="WAR20139.1"/>
    <property type="molecule type" value="Genomic_DNA"/>
</dbReference>
<dbReference type="Proteomes" id="UP001164746">
    <property type="component" value="Chromosome 11"/>
</dbReference>
<accession>A0ABY7FG40</accession>